<dbReference type="Pfam" id="PF13581">
    <property type="entry name" value="HATPase_c_2"/>
    <property type="match status" value="1"/>
</dbReference>
<dbReference type="AlphaFoldDB" id="A0A354YW00"/>
<evidence type="ECO:0000256" key="5">
    <source>
        <dbReference type="ARBA" id="ARBA00022840"/>
    </source>
</evidence>
<organism evidence="9 10">
    <name type="scientific">Syntrophomonas wolfei</name>
    <dbReference type="NCBI Taxonomy" id="863"/>
    <lineage>
        <taxon>Bacteria</taxon>
        <taxon>Bacillati</taxon>
        <taxon>Bacillota</taxon>
        <taxon>Clostridia</taxon>
        <taxon>Eubacteriales</taxon>
        <taxon>Syntrophomonadaceae</taxon>
        <taxon>Syntrophomonas</taxon>
    </lineage>
</organism>
<keyword evidence="2 7" id="KW-0808">Transferase</keyword>
<name>A0A354YW00_9FIRM</name>
<dbReference type="GO" id="GO:0004674">
    <property type="term" value="F:protein serine/threonine kinase activity"/>
    <property type="evidence" value="ECO:0007669"/>
    <property type="project" value="UniProtKB-KW"/>
</dbReference>
<dbReference type="STRING" id="378794.GCA_001570625_02499"/>
<evidence type="ECO:0000256" key="7">
    <source>
        <dbReference type="HAMAP-Rule" id="MF_00637"/>
    </source>
</evidence>
<keyword evidence="3 7" id="KW-0547">Nucleotide-binding</keyword>
<dbReference type="PANTHER" id="PTHR35526:SF3">
    <property type="entry name" value="ANTI-SIGMA-F FACTOR RSBW"/>
    <property type="match status" value="1"/>
</dbReference>
<evidence type="ECO:0000256" key="1">
    <source>
        <dbReference type="ARBA" id="ARBA00022527"/>
    </source>
</evidence>
<keyword evidence="1 7" id="KW-0723">Serine/threonine-protein kinase</keyword>
<evidence type="ECO:0000259" key="8">
    <source>
        <dbReference type="SMART" id="SM00387"/>
    </source>
</evidence>
<comment type="similarity">
    <text evidence="7">Belongs to the anti-sigma-factor family.</text>
</comment>
<feature type="domain" description="Histidine kinase/HSP90-like ATPase" evidence="8">
    <location>
        <begin position="37"/>
        <end position="141"/>
    </location>
</feature>
<dbReference type="InterPro" id="IPR010194">
    <property type="entry name" value="Anti-sigma_F"/>
</dbReference>
<dbReference type="GO" id="GO:0106310">
    <property type="term" value="F:protein serine kinase activity"/>
    <property type="evidence" value="ECO:0007669"/>
    <property type="project" value="RHEA"/>
</dbReference>
<evidence type="ECO:0000256" key="4">
    <source>
        <dbReference type="ARBA" id="ARBA00022777"/>
    </source>
</evidence>
<comment type="catalytic activity">
    <reaction evidence="7">
        <text>L-seryl-[protein] + ATP = O-phospho-L-seryl-[protein] + ADP + H(+)</text>
        <dbReference type="Rhea" id="RHEA:17989"/>
        <dbReference type="Rhea" id="RHEA-COMP:9863"/>
        <dbReference type="Rhea" id="RHEA-COMP:11604"/>
        <dbReference type="ChEBI" id="CHEBI:15378"/>
        <dbReference type="ChEBI" id="CHEBI:29999"/>
        <dbReference type="ChEBI" id="CHEBI:30616"/>
        <dbReference type="ChEBI" id="CHEBI:83421"/>
        <dbReference type="ChEBI" id="CHEBI:456216"/>
        <dbReference type="EC" id="2.7.11.1"/>
    </reaction>
</comment>
<dbReference type="InterPro" id="IPR003594">
    <property type="entry name" value="HATPase_dom"/>
</dbReference>
<dbReference type="SMART" id="SM00387">
    <property type="entry name" value="HATPase_c"/>
    <property type="match status" value="1"/>
</dbReference>
<dbReference type="SUPFAM" id="SSF55874">
    <property type="entry name" value="ATPase domain of HSP90 chaperone/DNA topoisomerase II/histidine kinase"/>
    <property type="match status" value="1"/>
</dbReference>
<dbReference type="Proteomes" id="UP000263273">
    <property type="component" value="Unassembled WGS sequence"/>
</dbReference>
<gene>
    <name evidence="7" type="primary">spoIIAB</name>
    <name evidence="9" type="ORF">DDZ44_05490</name>
</gene>
<keyword evidence="6 7" id="KW-0749">Sporulation</keyword>
<dbReference type="EC" id="2.7.11.1" evidence="7"/>
<dbReference type="NCBIfam" id="TIGR01925">
    <property type="entry name" value="spIIAB"/>
    <property type="match status" value="1"/>
</dbReference>
<reference evidence="9 10" key="1">
    <citation type="journal article" date="2018" name="Nat. Biotechnol.">
        <title>A standardized bacterial taxonomy based on genome phylogeny substantially revises the tree of life.</title>
        <authorList>
            <person name="Parks D.H."/>
            <person name="Chuvochina M."/>
            <person name="Waite D.W."/>
            <person name="Rinke C."/>
            <person name="Skarshewski A."/>
            <person name="Chaumeil P.A."/>
            <person name="Hugenholtz P."/>
        </authorList>
    </citation>
    <scope>NUCLEOTIDE SEQUENCE [LARGE SCALE GENOMIC DNA]</scope>
    <source>
        <strain evidence="9">UBA10948</strain>
    </source>
</reference>
<accession>A0A354YW00</accession>
<dbReference type="EMBL" id="DNZF01000118">
    <property type="protein sequence ID" value="HBK53369.1"/>
    <property type="molecule type" value="Genomic_DNA"/>
</dbReference>
<dbReference type="GO" id="GO:0016989">
    <property type="term" value="F:sigma factor antagonist activity"/>
    <property type="evidence" value="ECO:0007669"/>
    <property type="project" value="InterPro"/>
</dbReference>
<dbReference type="HAMAP" id="MF_00637">
    <property type="entry name" value="Anti_sigma_F"/>
    <property type="match status" value="1"/>
</dbReference>
<dbReference type="GO" id="GO:0030435">
    <property type="term" value="P:sporulation resulting in formation of a cellular spore"/>
    <property type="evidence" value="ECO:0007669"/>
    <property type="project" value="UniProtKB-KW"/>
</dbReference>
<evidence type="ECO:0000256" key="2">
    <source>
        <dbReference type="ARBA" id="ARBA00022679"/>
    </source>
</evidence>
<evidence type="ECO:0000313" key="10">
    <source>
        <dbReference type="Proteomes" id="UP000263273"/>
    </source>
</evidence>
<evidence type="ECO:0000256" key="3">
    <source>
        <dbReference type="ARBA" id="ARBA00022741"/>
    </source>
</evidence>
<keyword evidence="4 7" id="KW-0418">Kinase</keyword>
<dbReference type="PANTHER" id="PTHR35526">
    <property type="entry name" value="ANTI-SIGMA-F FACTOR RSBW-RELATED"/>
    <property type="match status" value="1"/>
</dbReference>
<protein>
    <recommendedName>
        <fullName evidence="7">Anti-sigma F factor</fullName>
        <ecNumber evidence="7">2.7.11.1</ecNumber>
    </recommendedName>
    <alternativeName>
        <fullName evidence="7">Stage II sporulation protein AB</fullName>
    </alternativeName>
</protein>
<dbReference type="GO" id="GO:0030436">
    <property type="term" value="P:asexual sporulation"/>
    <property type="evidence" value="ECO:0007669"/>
    <property type="project" value="UniProtKB-UniRule"/>
</dbReference>
<dbReference type="Gene3D" id="3.30.565.10">
    <property type="entry name" value="Histidine kinase-like ATPase, C-terminal domain"/>
    <property type="match status" value="1"/>
</dbReference>
<comment type="caution">
    <text evidence="9">The sequence shown here is derived from an EMBL/GenBank/DDBJ whole genome shotgun (WGS) entry which is preliminary data.</text>
</comment>
<dbReference type="RefSeq" id="WP_061214915.1">
    <property type="nucleotide sequence ID" value="NZ_DHSN01000072.1"/>
</dbReference>
<proteinExistence type="inferred from homology"/>
<sequence>MNVKNYVRFEFKSLAENVSFARSCVAAFAAQLDCTLEDIEEIKVVVSEAVSNSIIHAYENRCNEKIVVLVSIMDDRSLEIVVEDHGKGIEDIEKAIEPSFSSDSSRTGLGFTFMKSYMDEMEVFSQPGEGTTVRLKRCFGKKEQEAYA</sequence>
<comment type="catalytic activity">
    <reaction evidence="7">
        <text>L-threonyl-[protein] + ATP = O-phospho-L-threonyl-[protein] + ADP + H(+)</text>
        <dbReference type="Rhea" id="RHEA:46608"/>
        <dbReference type="Rhea" id="RHEA-COMP:11060"/>
        <dbReference type="Rhea" id="RHEA-COMP:11605"/>
        <dbReference type="ChEBI" id="CHEBI:15378"/>
        <dbReference type="ChEBI" id="CHEBI:30013"/>
        <dbReference type="ChEBI" id="CHEBI:30616"/>
        <dbReference type="ChEBI" id="CHEBI:61977"/>
        <dbReference type="ChEBI" id="CHEBI:456216"/>
        <dbReference type="EC" id="2.7.11.1"/>
    </reaction>
</comment>
<comment type="function">
    <text evidence="7">Binds to sigma F and blocks its ability to form an RNA polymerase holoenzyme (E-sigma F). Phosphorylates SpoIIAA on a serine residue. This phosphorylation may enable SpoIIAA to act as an anti-anti-sigma factor that counteracts SpoIIAB and thus releases sigma F from inhibition.</text>
</comment>
<evidence type="ECO:0000313" key="9">
    <source>
        <dbReference type="EMBL" id="HBK53369.1"/>
    </source>
</evidence>
<evidence type="ECO:0000256" key="6">
    <source>
        <dbReference type="ARBA" id="ARBA00022969"/>
    </source>
</evidence>
<dbReference type="InterPro" id="IPR036890">
    <property type="entry name" value="HATPase_C_sf"/>
</dbReference>
<dbReference type="GO" id="GO:0042174">
    <property type="term" value="P:negative regulation of sporulation resulting in formation of a cellular spore"/>
    <property type="evidence" value="ECO:0007669"/>
    <property type="project" value="InterPro"/>
</dbReference>
<dbReference type="GO" id="GO:0005524">
    <property type="term" value="F:ATP binding"/>
    <property type="evidence" value="ECO:0007669"/>
    <property type="project" value="UniProtKB-KW"/>
</dbReference>
<keyword evidence="5 7" id="KW-0067">ATP-binding</keyword>
<dbReference type="InterPro" id="IPR050267">
    <property type="entry name" value="Anti-sigma-factor_SerPK"/>
</dbReference>